<dbReference type="InterPro" id="IPR011990">
    <property type="entry name" value="TPR-like_helical_dom_sf"/>
</dbReference>
<organism evidence="3 4">
    <name type="scientific">Vibrio echinoideorum</name>
    <dbReference type="NCBI Taxonomy" id="2100116"/>
    <lineage>
        <taxon>Bacteria</taxon>
        <taxon>Pseudomonadati</taxon>
        <taxon>Pseudomonadota</taxon>
        <taxon>Gammaproteobacteria</taxon>
        <taxon>Vibrionales</taxon>
        <taxon>Vibrionaceae</taxon>
        <taxon>Vibrio</taxon>
    </lineage>
</organism>
<evidence type="ECO:0000313" key="4">
    <source>
        <dbReference type="Proteomes" id="UP001377160"/>
    </source>
</evidence>
<protein>
    <submittedName>
        <fullName evidence="3">Response regulator</fullName>
    </submittedName>
</protein>
<dbReference type="InterPro" id="IPR014460">
    <property type="entry name" value="Sig_transdc_resp-reg_VieB"/>
</dbReference>
<gene>
    <name evidence="3" type="ORF">V8Z71_18540</name>
</gene>
<feature type="modified residue" description="4-aspartylphosphate" evidence="1">
    <location>
        <position position="60"/>
    </location>
</feature>
<dbReference type="InterPro" id="IPR001789">
    <property type="entry name" value="Sig_transdc_resp-reg_receiver"/>
</dbReference>
<dbReference type="PIRSF" id="PIRSF011521">
    <property type="entry name" value="VieB"/>
    <property type="match status" value="1"/>
</dbReference>
<comment type="caution">
    <text evidence="3">The sequence shown here is derived from an EMBL/GenBank/DDBJ whole genome shotgun (WGS) entry which is preliminary data.</text>
</comment>
<sequence length="569" mass="65713">MKNYSEVLALIVDDSPIILSSIRRMLISLGLSDKNIYHAKDPKAAIWHCRKLSFDLIICDYNFFTRLNGKQVFEELQHYGLIGAQSCFIVITGESLSRVVRSIIELAPDEYILKPFNSLYFVNKIKRALARKSALYKLYHAKIKREYKLGLELCDELEFSYPQYHYLIQKFRGEFYSLLNMFNEAKDLYDSIIVDKDVEWANAGLADSLIELGEFSRAQSVVEKMLERVPNSTQALSLNAKYDIYNGDIPNAIKQFTMVSELTPGNPERELIIANLCMSQADYRNAASRFMTYYDLNIDTYRDDLEARYNYIRCVLFLYDLTKIGFYEGLEEDLSDIDPKKLKSEAMNEYRQIVLLKEKKYDCNGEIGAPVEDYDIEQELLMCHFSVIEGKLSEAISILKHLYLGKLVIGFYNRYHFLYLLNLLSFTKEFGEYIQLVRSDLDRVELSPMLLKSQVELIKSISNEHYILGELVSQKLENAKAHRKSGNMVAALDELMSIRLKNIYVRDVNTEIIHLLSSAWPSNYTGRDVSVLLKSCFKTSKELYSESELKALGILDSLALAESRVAKFY</sequence>
<proteinExistence type="predicted"/>
<dbReference type="Gene3D" id="3.40.50.2300">
    <property type="match status" value="1"/>
</dbReference>
<dbReference type="PANTHER" id="PTHR43228:SF1">
    <property type="entry name" value="TWO-COMPONENT RESPONSE REGULATOR ARR22"/>
    <property type="match status" value="1"/>
</dbReference>
<dbReference type="PANTHER" id="PTHR43228">
    <property type="entry name" value="TWO-COMPONENT RESPONSE REGULATOR"/>
    <property type="match status" value="1"/>
</dbReference>
<evidence type="ECO:0000313" key="3">
    <source>
        <dbReference type="EMBL" id="MEL0610319.1"/>
    </source>
</evidence>
<dbReference type="PROSITE" id="PS50110">
    <property type="entry name" value="RESPONSE_REGULATORY"/>
    <property type="match status" value="1"/>
</dbReference>
<evidence type="ECO:0000256" key="1">
    <source>
        <dbReference type="PROSITE-ProRule" id="PRU00169"/>
    </source>
</evidence>
<dbReference type="Gene3D" id="1.25.40.10">
    <property type="entry name" value="Tetratricopeptide repeat domain"/>
    <property type="match status" value="1"/>
</dbReference>
<feature type="domain" description="Response regulatory" evidence="2">
    <location>
        <begin position="8"/>
        <end position="129"/>
    </location>
</feature>
<dbReference type="SMART" id="SM00448">
    <property type="entry name" value="REC"/>
    <property type="match status" value="1"/>
</dbReference>
<dbReference type="SUPFAM" id="SSF48452">
    <property type="entry name" value="TPR-like"/>
    <property type="match status" value="1"/>
</dbReference>
<dbReference type="RefSeq" id="WP_341635769.1">
    <property type="nucleotide sequence ID" value="NZ_JBANDX010000018.1"/>
</dbReference>
<reference evidence="3 4" key="1">
    <citation type="submission" date="2024-02" db="EMBL/GenBank/DDBJ databases">
        <title>Bacteria isolated from the canopy kelp, Nereocystis luetkeana.</title>
        <authorList>
            <person name="Pfister C.A."/>
            <person name="Younker I.T."/>
            <person name="Light S.H."/>
        </authorList>
    </citation>
    <scope>NUCLEOTIDE SEQUENCE [LARGE SCALE GENOMIC DNA]</scope>
    <source>
        <strain evidence="3 4">TI.1.15</strain>
    </source>
</reference>
<dbReference type="Proteomes" id="UP001377160">
    <property type="component" value="Unassembled WGS sequence"/>
</dbReference>
<name>A0ABU9FY30_9VIBR</name>
<keyword evidence="4" id="KW-1185">Reference proteome</keyword>
<keyword evidence="1" id="KW-0597">Phosphoprotein</keyword>
<dbReference type="InterPro" id="IPR052048">
    <property type="entry name" value="ST_Response_Regulator"/>
</dbReference>
<evidence type="ECO:0000259" key="2">
    <source>
        <dbReference type="PROSITE" id="PS50110"/>
    </source>
</evidence>
<accession>A0ABU9FY30</accession>
<dbReference type="Pfam" id="PF00072">
    <property type="entry name" value="Response_reg"/>
    <property type="match status" value="1"/>
</dbReference>
<dbReference type="EMBL" id="JBANDX010000018">
    <property type="protein sequence ID" value="MEL0610319.1"/>
    <property type="molecule type" value="Genomic_DNA"/>
</dbReference>
<dbReference type="InterPro" id="IPR011006">
    <property type="entry name" value="CheY-like_superfamily"/>
</dbReference>
<dbReference type="SUPFAM" id="SSF52172">
    <property type="entry name" value="CheY-like"/>
    <property type="match status" value="1"/>
</dbReference>